<protein>
    <submittedName>
        <fullName evidence="2">Auxin-responsive protein SAUR41-like</fullName>
    </submittedName>
</protein>
<organism evidence="2 3">
    <name type="scientific">Panicum miliaceum</name>
    <name type="common">Proso millet</name>
    <name type="synonym">Broomcorn millet</name>
    <dbReference type="NCBI Taxonomy" id="4540"/>
    <lineage>
        <taxon>Eukaryota</taxon>
        <taxon>Viridiplantae</taxon>
        <taxon>Streptophyta</taxon>
        <taxon>Embryophyta</taxon>
        <taxon>Tracheophyta</taxon>
        <taxon>Spermatophyta</taxon>
        <taxon>Magnoliopsida</taxon>
        <taxon>Liliopsida</taxon>
        <taxon>Poales</taxon>
        <taxon>Poaceae</taxon>
        <taxon>PACMAD clade</taxon>
        <taxon>Panicoideae</taxon>
        <taxon>Panicodae</taxon>
        <taxon>Paniceae</taxon>
        <taxon>Panicinae</taxon>
        <taxon>Panicum</taxon>
        <taxon>Panicum sect. Panicum</taxon>
    </lineage>
</organism>
<dbReference type="InterPro" id="IPR003676">
    <property type="entry name" value="SAUR_fam"/>
</dbReference>
<name>A0A3L6RFJ5_PANMI</name>
<evidence type="ECO:0000256" key="1">
    <source>
        <dbReference type="ARBA" id="ARBA00006974"/>
    </source>
</evidence>
<reference evidence="3" key="1">
    <citation type="journal article" date="2019" name="Nat. Commun.">
        <title>The genome of broomcorn millet.</title>
        <authorList>
            <person name="Zou C."/>
            <person name="Miki D."/>
            <person name="Li D."/>
            <person name="Tang Q."/>
            <person name="Xiao L."/>
            <person name="Rajput S."/>
            <person name="Deng P."/>
            <person name="Jia W."/>
            <person name="Huang R."/>
            <person name="Zhang M."/>
            <person name="Sun Y."/>
            <person name="Hu J."/>
            <person name="Fu X."/>
            <person name="Schnable P.S."/>
            <person name="Li F."/>
            <person name="Zhang H."/>
            <person name="Feng B."/>
            <person name="Zhu X."/>
            <person name="Liu R."/>
            <person name="Schnable J.C."/>
            <person name="Zhu J.-K."/>
            <person name="Zhang H."/>
        </authorList>
    </citation>
    <scope>NUCLEOTIDE SEQUENCE [LARGE SCALE GENOMIC DNA]</scope>
</reference>
<dbReference type="OrthoDB" id="660486at2759"/>
<evidence type="ECO:0000313" key="2">
    <source>
        <dbReference type="EMBL" id="RLN03347.1"/>
    </source>
</evidence>
<dbReference type="PANTHER" id="PTHR31374:SF26">
    <property type="entry name" value="OS02G0512000 PROTEIN"/>
    <property type="match status" value="1"/>
</dbReference>
<comment type="caution">
    <text evidence="2">The sequence shown here is derived from an EMBL/GenBank/DDBJ whole genome shotgun (WGS) entry which is preliminary data.</text>
</comment>
<dbReference type="STRING" id="4540.A0A3L6RFJ5"/>
<proteinExistence type="inferred from homology"/>
<accession>A0A3L6RFJ5</accession>
<evidence type="ECO:0000313" key="3">
    <source>
        <dbReference type="Proteomes" id="UP000275267"/>
    </source>
</evidence>
<dbReference type="PANTHER" id="PTHR31374">
    <property type="entry name" value="AUXIN-INDUCED PROTEIN-LIKE-RELATED"/>
    <property type="match status" value="1"/>
</dbReference>
<dbReference type="Proteomes" id="UP000275267">
    <property type="component" value="Unassembled WGS sequence"/>
</dbReference>
<dbReference type="AlphaFoldDB" id="A0A3L6RFJ5"/>
<dbReference type="GO" id="GO:0009733">
    <property type="term" value="P:response to auxin"/>
    <property type="evidence" value="ECO:0007669"/>
    <property type="project" value="InterPro"/>
</dbReference>
<dbReference type="Pfam" id="PF02519">
    <property type="entry name" value="Auxin_inducible"/>
    <property type="match status" value="1"/>
</dbReference>
<sequence length="333" mass="36994">MKEGGEKNILAQTLQRCRTSLAAGYFTVLVGPEKERFGVRARCANHPLFRALLDEAETEYGFAGCDGPLELPCAVDDFMEVMWEMEQADPTASPGCGRFAGAGAGSRGGHHQTTTGYQMDDYENQLHSRSVRRSGEPNQRTLGWVLKTISRLEKEDQGRKVEEEGTSAAVLIWAKKKKKMATRLHLKLLLASITNWEIEDLIGRACLLLCGRASSWALMPRMDCRQKELDLDGRARVRDSMTQPQSKFLSVEGWAPACDDALKLLSKTPKRRKWDRTESRLFLVYGDARREEGDGVRGGVDIRVGRLNLGWLGCRMGVGLLAGLLIALAHLSS</sequence>
<comment type="similarity">
    <text evidence="1">Belongs to the ARG7 family.</text>
</comment>
<keyword evidence="3" id="KW-1185">Reference proteome</keyword>
<dbReference type="EMBL" id="PQIB02000008">
    <property type="protein sequence ID" value="RLN03347.1"/>
    <property type="molecule type" value="Genomic_DNA"/>
</dbReference>
<gene>
    <name evidence="2" type="ORF">C2845_PM13G09910</name>
</gene>